<organism evidence="6 7">
    <name type="scientific">Fervidibacillus albus</name>
    <dbReference type="NCBI Taxonomy" id="2980026"/>
    <lineage>
        <taxon>Bacteria</taxon>
        <taxon>Bacillati</taxon>
        <taxon>Bacillota</taxon>
        <taxon>Bacilli</taxon>
        <taxon>Bacillales</taxon>
        <taxon>Bacillaceae</taxon>
        <taxon>Fervidibacillus</taxon>
    </lineage>
</organism>
<comment type="similarity">
    <text evidence="4">Belongs to the inositol monophosphatase superfamily. CysQ family.</text>
</comment>
<dbReference type="FunFam" id="3.40.190.80:FF:000005">
    <property type="entry name" value="3'(2'),5'-bisphosphate nucleotidase CysQ"/>
    <property type="match status" value="1"/>
</dbReference>
<dbReference type="InterPro" id="IPR020583">
    <property type="entry name" value="Inositol_monoP_metal-BS"/>
</dbReference>
<feature type="binding site" evidence="5">
    <location>
        <position position="228"/>
    </location>
    <ligand>
        <name>Mg(2+)</name>
        <dbReference type="ChEBI" id="CHEBI:18420"/>
        <label>1</label>
        <note>catalytic</note>
    </ligand>
</feature>
<feature type="binding site" evidence="5">
    <location>
        <position position="67"/>
    </location>
    <ligand>
        <name>Mg(2+)</name>
        <dbReference type="ChEBI" id="CHEBI:18420"/>
        <label>1</label>
        <note>catalytic</note>
    </ligand>
</feature>
<dbReference type="Proteomes" id="UP001164718">
    <property type="component" value="Chromosome"/>
</dbReference>
<evidence type="ECO:0000256" key="4">
    <source>
        <dbReference type="HAMAP-Rule" id="MF_02095"/>
    </source>
</evidence>
<dbReference type="Gene3D" id="3.30.540.10">
    <property type="entry name" value="Fructose-1,6-Bisphosphatase, subunit A, domain 1"/>
    <property type="match status" value="1"/>
</dbReference>
<dbReference type="InterPro" id="IPR050725">
    <property type="entry name" value="CysQ/Inositol_MonoPase"/>
</dbReference>
<dbReference type="PANTHER" id="PTHR43028">
    <property type="entry name" value="3'(2'),5'-BISPHOSPHATE NUCLEOTIDASE 1"/>
    <property type="match status" value="1"/>
</dbReference>
<dbReference type="GO" id="GO:0000103">
    <property type="term" value="P:sulfate assimilation"/>
    <property type="evidence" value="ECO:0007669"/>
    <property type="project" value="TreeGrafter"/>
</dbReference>
<keyword evidence="3 4" id="KW-0460">Magnesium</keyword>
<dbReference type="HAMAP" id="MF_02095">
    <property type="entry name" value="CysQ"/>
    <property type="match status" value="1"/>
</dbReference>
<reference evidence="6" key="1">
    <citation type="submission" date="2022-09" db="EMBL/GenBank/DDBJ databases">
        <title>Complete Genomes of Fervidibacillus albus and Fervidibacillus halotolerans isolated from tidal flat sediments.</title>
        <authorList>
            <person name="Kwon K.K."/>
            <person name="Yang S.-H."/>
            <person name="Park M.J."/>
            <person name="Oh H.-M."/>
        </authorList>
    </citation>
    <scope>NUCLEOTIDE SEQUENCE</scope>
    <source>
        <strain evidence="6">MEBiC13591</strain>
    </source>
</reference>
<dbReference type="AlphaFoldDB" id="A0A9E8RVX5"/>
<dbReference type="EMBL" id="CP106878">
    <property type="protein sequence ID" value="WAA09719.1"/>
    <property type="molecule type" value="Genomic_DNA"/>
</dbReference>
<evidence type="ECO:0000256" key="3">
    <source>
        <dbReference type="ARBA" id="ARBA00022842"/>
    </source>
</evidence>
<dbReference type="RefSeq" id="WP_275417502.1">
    <property type="nucleotide sequence ID" value="NZ_CP106878.1"/>
</dbReference>
<evidence type="ECO:0000313" key="6">
    <source>
        <dbReference type="EMBL" id="WAA09719.1"/>
    </source>
</evidence>
<feature type="binding site" evidence="4">
    <location>
        <position position="87"/>
    </location>
    <ligand>
        <name>Mg(2+)</name>
        <dbReference type="ChEBI" id="CHEBI:18420"/>
        <label>1</label>
    </ligand>
</feature>
<feature type="binding site" evidence="4">
    <location>
        <begin position="89"/>
        <end position="92"/>
    </location>
    <ligand>
        <name>substrate</name>
    </ligand>
</feature>
<feature type="binding site" evidence="4">
    <location>
        <position position="89"/>
    </location>
    <ligand>
        <name>Mg(2+)</name>
        <dbReference type="ChEBI" id="CHEBI:18420"/>
        <label>1</label>
    </ligand>
</feature>
<comment type="catalytic activity">
    <reaction evidence="1 4">
        <text>adenosine 3',5'-bisphosphate + H2O = AMP + phosphate</text>
        <dbReference type="Rhea" id="RHEA:10040"/>
        <dbReference type="ChEBI" id="CHEBI:15377"/>
        <dbReference type="ChEBI" id="CHEBI:43474"/>
        <dbReference type="ChEBI" id="CHEBI:58343"/>
        <dbReference type="ChEBI" id="CHEBI:456215"/>
        <dbReference type="EC" id="3.1.3.7"/>
    </reaction>
</comment>
<feature type="binding site" evidence="5">
    <location>
        <position position="89"/>
    </location>
    <ligand>
        <name>Mg(2+)</name>
        <dbReference type="ChEBI" id="CHEBI:18420"/>
        <label>1</label>
        <note>catalytic</note>
    </ligand>
</feature>
<dbReference type="Pfam" id="PF00459">
    <property type="entry name" value="Inositol_P"/>
    <property type="match status" value="1"/>
</dbReference>
<dbReference type="GO" id="GO:0000287">
    <property type="term" value="F:magnesium ion binding"/>
    <property type="evidence" value="ECO:0007669"/>
    <property type="project" value="UniProtKB-UniRule"/>
</dbReference>
<dbReference type="GO" id="GO:0050427">
    <property type="term" value="P:3'-phosphoadenosine 5'-phosphosulfate metabolic process"/>
    <property type="evidence" value="ECO:0007669"/>
    <property type="project" value="TreeGrafter"/>
</dbReference>
<feature type="binding site" evidence="4">
    <location>
        <position position="228"/>
    </location>
    <ligand>
        <name>substrate</name>
    </ligand>
</feature>
<feature type="binding site" evidence="4">
    <location>
        <position position="87"/>
    </location>
    <ligand>
        <name>Mg(2+)</name>
        <dbReference type="ChEBI" id="CHEBI:18420"/>
        <label>2</label>
    </ligand>
</feature>
<keyword evidence="4" id="KW-1003">Cell membrane</keyword>
<keyword evidence="2 4" id="KW-0479">Metal-binding</keyword>
<feature type="binding site" evidence="4">
    <location>
        <position position="228"/>
    </location>
    <ligand>
        <name>Mg(2+)</name>
        <dbReference type="ChEBI" id="CHEBI:18420"/>
        <label>2</label>
    </ligand>
</feature>
<dbReference type="NCBIfam" id="TIGR01331">
    <property type="entry name" value="bisphos_cysQ"/>
    <property type="match status" value="1"/>
</dbReference>
<feature type="binding site" evidence="4">
    <location>
        <position position="67"/>
    </location>
    <ligand>
        <name>substrate</name>
    </ligand>
</feature>
<gene>
    <name evidence="4 6" type="primary">cysQ</name>
    <name evidence="6" type="ORF">OE104_14580</name>
</gene>
<comment type="subcellular location">
    <subcellularLocation>
        <location evidence="4">Cell membrane</location>
        <topology evidence="4">Peripheral membrane protein</topology>
        <orientation evidence="4">Cytoplasmic side</orientation>
    </subcellularLocation>
</comment>
<feature type="binding site" evidence="4">
    <location>
        <position position="67"/>
    </location>
    <ligand>
        <name>Mg(2+)</name>
        <dbReference type="ChEBI" id="CHEBI:18420"/>
        <label>1</label>
    </ligand>
</feature>
<feature type="binding site" evidence="5">
    <location>
        <position position="87"/>
    </location>
    <ligand>
        <name>Mg(2+)</name>
        <dbReference type="ChEBI" id="CHEBI:18420"/>
        <label>1</label>
        <note>catalytic</note>
    </ligand>
</feature>
<comment type="function">
    <text evidence="4">Converts adenosine-3',5'-bisphosphate (PAP) to AMP.</text>
</comment>
<keyword evidence="4 6" id="KW-0378">Hydrolase</keyword>
<evidence type="ECO:0000313" key="7">
    <source>
        <dbReference type="Proteomes" id="UP001164718"/>
    </source>
</evidence>
<keyword evidence="4" id="KW-0472">Membrane</keyword>
<dbReference type="SUPFAM" id="SSF56655">
    <property type="entry name" value="Carbohydrate phosphatase"/>
    <property type="match status" value="1"/>
</dbReference>
<protein>
    <recommendedName>
        <fullName evidence="4">3'(2'),5'-bisphosphate nucleotidase CysQ</fullName>
        <ecNumber evidence="4">3.1.3.7</ecNumber>
    </recommendedName>
    <alternativeName>
        <fullName evidence="4">3'(2'),5-bisphosphonucleoside 3'(2')-phosphohydrolase</fullName>
    </alternativeName>
    <alternativeName>
        <fullName evidence="4">3'-phosphoadenosine 5'-phosphate phosphatase</fullName>
        <shortName evidence="4">PAP phosphatase</shortName>
    </alternativeName>
</protein>
<feature type="binding site" evidence="4 5">
    <location>
        <position position="90"/>
    </location>
    <ligand>
        <name>Mg(2+)</name>
        <dbReference type="ChEBI" id="CHEBI:18420"/>
        <label>2</label>
    </ligand>
</feature>
<evidence type="ECO:0000256" key="5">
    <source>
        <dbReference type="PIRSR" id="PIRSR600760-2"/>
    </source>
</evidence>
<comment type="cofactor">
    <cofactor evidence="4 5">
        <name>Mg(2+)</name>
        <dbReference type="ChEBI" id="CHEBI:18420"/>
    </cofactor>
</comment>
<dbReference type="GO" id="GO:0008441">
    <property type="term" value="F:3'(2'),5'-bisphosphate nucleotidase activity"/>
    <property type="evidence" value="ECO:0007669"/>
    <property type="project" value="UniProtKB-UniRule"/>
</dbReference>
<dbReference type="PRINTS" id="PR00377">
    <property type="entry name" value="IMPHPHTASES"/>
</dbReference>
<evidence type="ECO:0000256" key="1">
    <source>
        <dbReference type="ARBA" id="ARBA00001625"/>
    </source>
</evidence>
<sequence length="272" mass="30317">MLEHIQLIDLLKISLVAGKEILQVYENDFDVESKEDQSPLTLADKKSHELIVEELGSLYSDIPVLSEEGKFIPYDIRKEWNNLWLVDPLDGTKEFIKKNGEFTVNIALISGGNPVVGMIYAPVLDTAYFAKKGVGSFKLEKASAVEVQDDGELVNSSVKLPQLTKREKVSVVASRSHLSSETEEYINQIKEKYGEVKITSAGSSLKLCLVAEGIADVYPRFAPTMEWDTAAGQAIVEQTNGRVVKDDGEPLTYNKENLLNPWFIAMKKDFLT</sequence>
<evidence type="ECO:0000256" key="2">
    <source>
        <dbReference type="ARBA" id="ARBA00022723"/>
    </source>
</evidence>
<dbReference type="InterPro" id="IPR000760">
    <property type="entry name" value="Inositol_monophosphatase-like"/>
</dbReference>
<dbReference type="GO" id="GO:0005886">
    <property type="term" value="C:plasma membrane"/>
    <property type="evidence" value="ECO:0007669"/>
    <property type="project" value="UniProtKB-SubCell"/>
</dbReference>
<proteinExistence type="inferred from homology"/>
<name>A0A9E8RVX5_9BACI</name>
<dbReference type="KEGG" id="faf:OE104_14580"/>
<dbReference type="Gene3D" id="3.40.190.80">
    <property type="match status" value="1"/>
</dbReference>
<dbReference type="PROSITE" id="PS00629">
    <property type="entry name" value="IMP_1"/>
    <property type="match status" value="1"/>
</dbReference>
<keyword evidence="7" id="KW-1185">Reference proteome</keyword>
<accession>A0A9E8RVX5</accession>
<dbReference type="PANTHER" id="PTHR43028:SF5">
    <property type="entry name" value="3'(2'),5'-BISPHOSPHATE NUCLEOTIDASE 1"/>
    <property type="match status" value="1"/>
</dbReference>
<dbReference type="CDD" id="cd01638">
    <property type="entry name" value="CysQ"/>
    <property type="match status" value="1"/>
</dbReference>
<dbReference type="EC" id="3.1.3.7" evidence="4"/>
<dbReference type="InterPro" id="IPR006240">
    <property type="entry name" value="CysQ"/>
</dbReference>